<keyword evidence="1" id="KW-0732">Signal</keyword>
<gene>
    <name evidence="3" type="ORF">D6851_06830</name>
</gene>
<dbReference type="RefSeq" id="WP_120324148.1">
    <property type="nucleotide sequence ID" value="NZ_RAPF01000003.1"/>
</dbReference>
<keyword evidence="4" id="KW-1185">Reference proteome</keyword>
<comment type="caution">
    <text evidence="3">The sequence shown here is derived from an EMBL/GenBank/DDBJ whole genome shotgun (WGS) entry which is preliminary data.</text>
</comment>
<organism evidence="3 4">
    <name type="scientific">Altericroceibacterium spongiae</name>
    <dbReference type="NCBI Taxonomy" id="2320269"/>
    <lineage>
        <taxon>Bacteria</taxon>
        <taxon>Pseudomonadati</taxon>
        <taxon>Pseudomonadota</taxon>
        <taxon>Alphaproteobacteria</taxon>
        <taxon>Sphingomonadales</taxon>
        <taxon>Erythrobacteraceae</taxon>
        <taxon>Altericroceibacterium</taxon>
    </lineage>
</organism>
<evidence type="ECO:0000313" key="4">
    <source>
        <dbReference type="Proteomes" id="UP000284395"/>
    </source>
</evidence>
<dbReference type="EMBL" id="RAPF01000003">
    <property type="protein sequence ID" value="RKF21738.1"/>
    <property type="molecule type" value="Genomic_DNA"/>
</dbReference>
<evidence type="ECO:0000259" key="2">
    <source>
        <dbReference type="Pfam" id="PF13590"/>
    </source>
</evidence>
<dbReference type="PROSITE" id="PS51257">
    <property type="entry name" value="PROKAR_LIPOPROTEIN"/>
    <property type="match status" value="1"/>
</dbReference>
<reference evidence="3 4" key="1">
    <citation type="submission" date="2018-09" db="EMBL/GenBank/DDBJ databases">
        <title>Altererythrobacter spongiae sp. nov., isolated from a marine sponge.</title>
        <authorList>
            <person name="Zhuang L."/>
            <person name="Luo L."/>
        </authorList>
    </citation>
    <scope>NUCLEOTIDE SEQUENCE [LARGE SCALE GENOMIC DNA]</scope>
    <source>
        <strain evidence="3 4">HN-Y73</strain>
    </source>
</reference>
<sequence length="200" mass="21438">MIMKNLVRLAILTPVMMLAACASTYVSPVEVTRFIGENSSRLGQGTIAVIATPGGGTEPLAFRNYAAPVEQQLTSLGYRIVDEDTAMQIAQLRIERFVTQPQEDRSPVNVGMGGSTGSYGSGLGVGIGLDLSGKPQARINTKLRIVIREKQSGQALWEGRADFIAEEKSDYANADEAAKKLAQAIFTDFPGESGETIEVK</sequence>
<dbReference type="InterPro" id="IPR025411">
    <property type="entry name" value="DUF4136"/>
</dbReference>
<evidence type="ECO:0000256" key="1">
    <source>
        <dbReference type="SAM" id="SignalP"/>
    </source>
</evidence>
<feature type="chain" id="PRO_5019158263" evidence="1">
    <location>
        <begin position="20"/>
        <end position="200"/>
    </location>
</feature>
<dbReference type="Proteomes" id="UP000284395">
    <property type="component" value="Unassembled WGS sequence"/>
</dbReference>
<dbReference type="AlphaFoldDB" id="A0A420EM27"/>
<feature type="domain" description="DUF4136" evidence="2">
    <location>
        <begin position="57"/>
        <end position="191"/>
    </location>
</feature>
<feature type="signal peptide" evidence="1">
    <location>
        <begin position="1"/>
        <end position="19"/>
    </location>
</feature>
<dbReference type="OrthoDB" id="7428103at2"/>
<name>A0A420EM27_9SPHN</name>
<protein>
    <submittedName>
        <fullName evidence="3">DUF4136 domain-containing protein</fullName>
    </submittedName>
</protein>
<accession>A0A420EM27</accession>
<evidence type="ECO:0000313" key="3">
    <source>
        <dbReference type="EMBL" id="RKF21738.1"/>
    </source>
</evidence>
<dbReference type="Pfam" id="PF13590">
    <property type="entry name" value="DUF4136"/>
    <property type="match status" value="1"/>
</dbReference>
<proteinExistence type="predicted"/>